<evidence type="ECO:0000256" key="1">
    <source>
        <dbReference type="SAM" id="MobiDB-lite"/>
    </source>
</evidence>
<dbReference type="EMBL" id="WKFB01000124">
    <property type="protein sequence ID" value="KAF6734953.1"/>
    <property type="molecule type" value="Genomic_DNA"/>
</dbReference>
<accession>A0A834FIW0</accession>
<sequence length="110" mass="11517">MRAVETTGGAPASGGSFDRDVNVDEARQPVGDDGGAARALQPAGGRKMPHRVTADATSSHAPECDAGKVGLVPTVESGCEPLQTVREVQTSADERCRTRKKTHVYLKEAS</sequence>
<proteinExistence type="predicted"/>
<organism evidence="2 3">
    <name type="scientific">Oryzias melastigma</name>
    <name type="common">Marine medaka</name>
    <dbReference type="NCBI Taxonomy" id="30732"/>
    <lineage>
        <taxon>Eukaryota</taxon>
        <taxon>Metazoa</taxon>
        <taxon>Chordata</taxon>
        <taxon>Craniata</taxon>
        <taxon>Vertebrata</taxon>
        <taxon>Euteleostomi</taxon>
        <taxon>Actinopterygii</taxon>
        <taxon>Neopterygii</taxon>
        <taxon>Teleostei</taxon>
        <taxon>Neoteleostei</taxon>
        <taxon>Acanthomorphata</taxon>
        <taxon>Ovalentaria</taxon>
        <taxon>Atherinomorphae</taxon>
        <taxon>Beloniformes</taxon>
        <taxon>Adrianichthyidae</taxon>
        <taxon>Oryziinae</taxon>
        <taxon>Oryzias</taxon>
    </lineage>
</organism>
<evidence type="ECO:0000313" key="3">
    <source>
        <dbReference type="Proteomes" id="UP000646548"/>
    </source>
</evidence>
<feature type="region of interest" description="Disordered" evidence="1">
    <location>
        <begin position="1"/>
        <end position="65"/>
    </location>
</feature>
<protein>
    <submittedName>
        <fullName evidence="2">Uncharacterized protein</fullName>
    </submittedName>
</protein>
<evidence type="ECO:0000313" key="2">
    <source>
        <dbReference type="EMBL" id="KAF6734953.1"/>
    </source>
</evidence>
<feature type="compositionally biased region" description="Basic and acidic residues" evidence="1">
    <location>
        <begin position="17"/>
        <end position="27"/>
    </location>
</feature>
<name>A0A834FIW0_ORYME</name>
<reference evidence="2" key="1">
    <citation type="journal article" name="BMC Genomics">
        <title>Long-read sequencing and de novo genome assembly of marine medaka (Oryzias melastigma).</title>
        <authorList>
            <person name="Liang P."/>
            <person name="Saqib H.S.A."/>
            <person name="Ni X."/>
            <person name="Shen Y."/>
        </authorList>
    </citation>
    <scope>NUCLEOTIDE SEQUENCE</scope>
    <source>
        <strain evidence="2">Bigg-433</strain>
    </source>
</reference>
<dbReference type="AlphaFoldDB" id="A0A834FIW0"/>
<dbReference type="Proteomes" id="UP000646548">
    <property type="component" value="Unassembled WGS sequence"/>
</dbReference>
<gene>
    <name evidence="2" type="ORF">FQA47_022251</name>
</gene>
<comment type="caution">
    <text evidence="2">The sequence shown here is derived from an EMBL/GenBank/DDBJ whole genome shotgun (WGS) entry which is preliminary data.</text>
</comment>